<dbReference type="InterPro" id="IPR004839">
    <property type="entry name" value="Aminotransferase_I/II_large"/>
</dbReference>
<keyword evidence="7" id="KW-0808">Transferase</keyword>
<keyword evidence="7" id="KW-0032">Aminotransferase</keyword>
<evidence type="ECO:0000256" key="2">
    <source>
        <dbReference type="ARBA" id="ARBA00022898"/>
    </source>
</evidence>
<dbReference type="Gene3D" id="1.10.10.10">
    <property type="entry name" value="Winged helix-like DNA-binding domain superfamily/Winged helix DNA-binding domain"/>
    <property type="match status" value="1"/>
</dbReference>
<dbReference type="PANTHER" id="PTHR46577">
    <property type="entry name" value="HTH-TYPE TRANSCRIPTIONAL REGULATORY PROTEIN GABR"/>
    <property type="match status" value="1"/>
</dbReference>
<dbReference type="InterPro" id="IPR036388">
    <property type="entry name" value="WH-like_DNA-bd_sf"/>
</dbReference>
<dbReference type="SUPFAM" id="SSF46785">
    <property type="entry name" value="Winged helix' DNA-binding domain"/>
    <property type="match status" value="1"/>
</dbReference>
<dbReference type="Pfam" id="PF00155">
    <property type="entry name" value="Aminotran_1_2"/>
    <property type="match status" value="1"/>
</dbReference>
<dbReference type="PRINTS" id="PR00035">
    <property type="entry name" value="HTHGNTR"/>
</dbReference>
<keyword evidence="2" id="KW-0663">Pyridoxal phosphate</keyword>
<dbReference type="Gene3D" id="3.40.640.10">
    <property type="entry name" value="Type I PLP-dependent aspartate aminotransferase-like (Major domain)"/>
    <property type="match status" value="1"/>
</dbReference>
<dbReference type="RefSeq" id="WP_194424672.1">
    <property type="nucleotide sequence ID" value="NZ_BAAAPT010000002.1"/>
</dbReference>
<protein>
    <submittedName>
        <fullName evidence="7">PLP-dependent aminotransferase family protein</fullName>
    </submittedName>
</protein>
<dbReference type="Pfam" id="PF00392">
    <property type="entry name" value="GntR"/>
    <property type="match status" value="1"/>
</dbReference>
<keyword evidence="5" id="KW-0804">Transcription</keyword>
<reference evidence="7 8" key="1">
    <citation type="submission" date="2023-10" db="EMBL/GenBank/DDBJ databases">
        <title>Microbacterium xanthum sp. nov., isolated from seaweed.</title>
        <authorList>
            <person name="Lee S.D."/>
        </authorList>
    </citation>
    <scope>NUCLEOTIDE SEQUENCE [LARGE SCALE GENOMIC DNA]</scope>
    <source>
        <strain evidence="7 8">KCTC 19124</strain>
    </source>
</reference>
<dbReference type="PANTHER" id="PTHR46577:SF1">
    <property type="entry name" value="HTH-TYPE TRANSCRIPTIONAL REGULATORY PROTEIN GABR"/>
    <property type="match status" value="1"/>
</dbReference>
<dbReference type="CDD" id="cd00609">
    <property type="entry name" value="AAT_like"/>
    <property type="match status" value="1"/>
</dbReference>
<dbReference type="InterPro" id="IPR015422">
    <property type="entry name" value="PyrdxlP-dep_Trfase_small"/>
</dbReference>
<name>A0ABU5N7Z2_9MICO</name>
<evidence type="ECO:0000259" key="6">
    <source>
        <dbReference type="PROSITE" id="PS50949"/>
    </source>
</evidence>
<evidence type="ECO:0000313" key="7">
    <source>
        <dbReference type="EMBL" id="MDZ8162198.1"/>
    </source>
</evidence>
<proteinExistence type="inferred from homology"/>
<sequence>MDAKISARALASALGGWRSREPAYEALADGVRLLCIDNRIAPRTALPAERELARALGLSRSTVAAAYRRLRETGHIASVRGSGSITLPLRRDDPGHAGGADGAIDLQRAGPPAWPGLAGVVAEAAAGASSIIGRSGYDLIGDLRLREGIAARYAARGLPTDPDQLLITNGAQSAIHLIARTLVGRGDRVLLETPTYPHAADAFRGAGARLVGVPVTTSKGWDLDRAVQAFGRTMPMLAYLMPDFQNPTGRSMSDTERAVFLREAERAGTTLIVDETTADLGIDHRTGDRSFRSADPAHVVRIGSVGKTVWGGLRVGWVRGETGLIRRLVAARPVGDLGTPELEQEIARRLVGRMDEIIAQRAHVLGEGRDALVRSLRAHLPDWSVPDVRGGVSLWIGLDAPLSSALVLDVRPRGLLLSAGPRFSLEGGHDRHLRVPFTASAETLRRAAGILAERWPEVRRLAPQVGAETLASVV</sequence>
<evidence type="ECO:0000256" key="3">
    <source>
        <dbReference type="ARBA" id="ARBA00023015"/>
    </source>
</evidence>
<comment type="caution">
    <text evidence="7">The sequence shown here is derived from an EMBL/GenBank/DDBJ whole genome shotgun (WGS) entry which is preliminary data.</text>
</comment>
<keyword evidence="4" id="KW-0238">DNA-binding</keyword>
<dbReference type="InterPro" id="IPR000524">
    <property type="entry name" value="Tscrpt_reg_HTH_GntR"/>
</dbReference>
<evidence type="ECO:0000313" key="8">
    <source>
        <dbReference type="Proteomes" id="UP001291912"/>
    </source>
</evidence>
<organism evidence="7 8">
    <name type="scientific">Microbacterium aquimaris</name>
    <dbReference type="NCBI Taxonomy" id="459816"/>
    <lineage>
        <taxon>Bacteria</taxon>
        <taxon>Bacillati</taxon>
        <taxon>Actinomycetota</taxon>
        <taxon>Actinomycetes</taxon>
        <taxon>Micrococcales</taxon>
        <taxon>Microbacteriaceae</taxon>
        <taxon>Microbacterium</taxon>
    </lineage>
</organism>
<dbReference type="Gene3D" id="3.90.1150.10">
    <property type="entry name" value="Aspartate Aminotransferase, domain 1"/>
    <property type="match status" value="1"/>
</dbReference>
<dbReference type="EMBL" id="JAWJYN010000002">
    <property type="protein sequence ID" value="MDZ8162198.1"/>
    <property type="molecule type" value="Genomic_DNA"/>
</dbReference>
<dbReference type="InterPro" id="IPR051446">
    <property type="entry name" value="HTH_trans_reg/aminotransferase"/>
</dbReference>
<dbReference type="SMART" id="SM00345">
    <property type="entry name" value="HTH_GNTR"/>
    <property type="match status" value="1"/>
</dbReference>
<evidence type="ECO:0000256" key="1">
    <source>
        <dbReference type="ARBA" id="ARBA00005384"/>
    </source>
</evidence>
<comment type="similarity">
    <text evidence="1">In the C-terminal section; belongs to the class-I pyridoxal-phosphate-dependent aminotransferase family.</text>
</comment>
<feature type="domain" description="HTH gntR-type" evidence="6">
    <location>
        <begin position="21"/>
        <end position="89"/>
    </location>
</feature>
<dbReference type="SUPFAM" id="SSF53383">
    <property type="entry name" value="PLP-dependent transferases"/>
    <property type="match status" value="1"/>
</dbReference>
<evidence type="ECO:0000256" key="5">
    <source>
        <dbReference type="ARBA" id="ARBA00023163"/>
    </source>
</evidence>
<accession>A0ABU5N7Z2</accession>
<dbReference type="Proteomes" id="UP001291912">
    <property type="component" value="Unassembled WGS sequence"/>
</dbReference>
<dbReference type="InterPro" id="IPR015421">
    <property type="entry name" value="PyrdxlP-dep_Trfase_major"/>
</dbReference>
<gene>
    <name evidence="7" type="ORF">R2Q92_10140</name>
</gene>
<dbReference type="PROSITE" id="PS50949">
    <property type="entry name" value="HTH_GNTR"/>
    <property type="match status" value="1"/>
</dbReference>
<evidence type="ECO:0000256" key="4">
    <source>
        <dbReference type="ARBA" id="ARBA00023125"/>
    </source>
</evidence>
<dbReference type="InterPro" id="IPR036390">
    <property type="entry name" value="WH_DNA-bd_sf"/>
</dbReference>
<dbReference type="InterPro" id="IPR015424">
    <property type="entry name" value="PyrdxlP-dep_Trfase"/>
</dbReference>
<keyword evidence="3" id="KW-0805">Transcription regulation</keyword>
<dbReference type="GO" id="GO:0008483">
    <property type="term" value="F:transaminase activity"/>
    <property type="evidence" value="ECO:0007669"/>
    <property type="project" value="UniProtKB-KW"/>
</dbReference>
<keyword evidence="8" id="KW-1185">Reference proteome</keyword>